<dbReference type="GO" id="GO:0004385">
    <property type="term" value="F:GMP kinase activity"/>
    <property type="evidence" value="ECO:0007669"/>
    <property type="project" value="TreeGrafter"/>
</dbReference>
<keyword evidence="2" id="KW-0808">Transferase</keyword>
<feature type="domain" description="Guanylate kinase-like" evidence="4">
    <location>
        <begin position="10"/>
        <end position="210"/>
    </location>
</feature>
<sequence>MVFLGGEWMIRIVTLTGASGSGKSTIIKGVLSGIPRLVELVRSTTTRLKRPSDLDGEYEYISRPKFDAWEKNGVFLWTVEMVGVGDEKYGTLKTLVDFILNNPKGKIGLMLLKPEAVLTLKSYTEAKLGQQASTKIDSIFINSPPTGILRERMLKRGDSEKSVERRLEECKDWDHIAHTSRTPAGERTINHFIDNHEGRENLAVAHVILRILELRRHV</sequence>
<dbReference type="InterPro" id="IPR008145">
    <property type="entry name" value="GK/Ca_channel_bsu"/>
</dbReference>
<keyword evidence="3" id="KW-0418">Kinase</keyword>
<evidence type="ECO:0000256" key="2">
    <source>
        <dbReference type="ARBA" id="ARBA00022679"/>
    </source>
</evidence>
<evidence type="ECO:0000313" key="5">
    <source>
        <dbReference type="EMBL" id="QQG45709.1"/>
    </source>
</evidence>
<dbReference type="InterPro" id="IPR027417">
    <property type="entry name" value="P-loop_NTPase"/>
</dbReference>
<dbReference type="PROSITE" id="PS50052">
    <property type="entry name" value="GUANYLATE_KINASE_2"/>
    <property type="match status" value="1"/>
</dbReference>
<dbReference type="Gene3D" id="3.40.50.300">
    <property type="entry name" value="P-loop containing nucleotide triphosphate hydrolases"/>
    <property type="match status" value="1"/>
</dbReference>
<proteinExistence type="inferred from homology"/>
<comment type="similarity">
    <text evidence="1">Belongs to the guanylate kinase family.</text>
</comment>
<evidence type="ECO:0000313" key="6">
    <source>
        <dbReference type="Proteomes" id="UP000595618"/>
    </source>
</evidence>
<evidence type="ECO:0000256" key="3">
    <source>
        <dbReference type="ARBA" id="ARBA00022777"/>
    </source>
</evidence>
<dbReference type="Proteomes" id="UP000595618">
    <property type="component" value="Chromosome"/>
</dbReference>
<dbReference type="EMBL" id="CP066690">
    <property type="protein sequence ID" value="QQG45709.1"/>
    <property type="molecule type" value="Genomic_DNA"/>
</dbReference>
<dbReference type="Pfam" id="PF00625">
    <property type="entry name" value="Guanylate_kin"/>
    <property type="match status" value="1"/>
</dbReference>
<evidence type="ECO:0000256" key="1">
    <source>
        <dbReference type="ARBA" id="ARBA00005790"/>
    </source>
</evidence>
<evidence type="ECO:0000259" key="4">
    <source>
        <dbReference type="PROSITE" id="PS50052"/>
    </source>
</evidence>
<accession>A0A7T5UQD5</accession>
<organism evidence="5 6">
    <name type="scientific">Candidatus Sungiibacteriota bacterium</name>
    <dbReference type="NCBI Taxonomy" id="2750080"/>
    <lineage>
        <taxon>Bacteria</taxon>
        <taxon>Candidatus Sungiibacteriota</taxon>
    </lineage>
</organism>
<dbReference type="AlphaFoldDB" id="A0A7T5UQD5"/>
<name>A0A7T5UQD5_9BACT</name>
<dbReference type="PANTHER" id="PTHR23117:SF13">
    <property type="entry name" value="GUANYLATE KINASE"/>
    <property type="match status" value="1"/>
</dbReference>
<dbReference type="PANTHER" id="PTHR23117">
    <property type="entry name" value="GUANYLATE KINASE-RELATED"/>
    <property type="match status" value="1"/>
</dbReference>
<dbReference type="SUPFAM" id="SSF52540">
    <property type="entry name" value="P-loop containing nucleoside triphosphate hydrolases"/>
    <property type="match status" value="1"/>
</dbReference>
<gene>
    <name evidence="5" type="ORF">HYW89_02210</name>
</gene>
<dbReference type="GO" id="GO:0005829">
    <property type="term" value="C:cytosol"/>
    <property type="evidence" value="ECO:0007669"/>
    <property type="project" value="TreeGrafter"/>
</dbReference>
<dbReference type="SMART" id="SM00072">
    <property type="entry name" value="GuKc"/>
    <property type="match status" value="1"/>
</dbReference>
<protein>
    <recommendedName>
        <fullName evidence="4">Guanylate kinase-like domain-containing protein</fullName>
    </recommendedName>
</protein>
<reference evidence="5 6" key="1">
    <citation type="submission" date="2020-07" db="EMBL/GenBank/DDBJ databases">
        <title>Huge and variable diversity of episymbiotic CPR bacteria and DPANN archaea in groundwater ecosystems.</title>
        <authorList>
            <person name="He C.Y."/>
            <person name="Keren R."/>
            <person name="Whittaker M."/>
            <person name="Farag I.F."/>
            <person name="Doudna J."/>
            <person name="Cate J.H.D."/>
            <person name="Banfield J.F."/>
        </authorList>
    </citation>
    <scope>NUCLEOTIDE SEQUENCE [LARGE SCALE GENOMIC DNA]</scope>
    <source>
        <strain evidence="5">NC_groundwater_541_Ag_S-0.1um_46_50</strain>
    </source>
</reference>
<dbReference type="InterPro" id="IPR008144">
    <property type="entry name" value="Guanylate_kin-like_dom"/>
</dbReference>